<dbReference type="PROSITE" id="PS50931">
    <property type="entry name" value="HTH_LYSR"/>
    <property type="match status" value="1"/>
</dbReference>
<dbReference type="Pfam" id="PF03466">
    <property type="entry name" value="LysR_substrate"/>
    <property type="match status" value="1"/>
</dbReference>
<dbReference type="EMBL" id="JAKOGG010000002">
    <property type="protein sequence ID" value="MCS4555337.1"/>
    <property type="molecule type" value="Genomic_DNA"/>
</dbReference>
<evidence type="ECO:0000256" key="4">
    <source>
        <dbReference type="ARBA" id="ARBA00023163"/>
    </source>
</evidence>
<evidence type="ECO:0000259" key="5">
    <source>
        <dbReference type="PROSITE" id="PS50931"/>
    </source>
</evidence>
<accession>A0ABT2FGA3</accession>
<dbReference type="InterPro" id="IPR000847">
    <property type="entry name" value="LysR_HTH_N"/>
</dbReference>
<evidence type="ECO:0000256" key="3">
    <source>
        <dbReference type="ARBA" id="ARBA00023125"/>
    </source>
</evidence>
<evidence type="ECO:0000313" key="6">
    <source>
        <dbReference type="EMBL" id="MCS4555337.1"/>
    </source>
</evidence>
<dbReference type="PANTHER" id="PTHR30537">
    <property type="entry name" value="HTH-TYPE TRANSCRIPTIONAL REGULATOR"/>
    <property type="match status" value="1"/>
</dbReference>
<keyword evidence="7" id="KW-1185">Reference proteome</keyword>
<dbReference type="InterPro" id="IPR036388">
    <property type="entry name" value="WH-like_DNA-bd_sf"/>
</dbReference>
<keyword evidence="2" id="KW-0805">Transcription regulation</keyword>
<reference evidence="7" key="2">
    <citation type="submission" date="2023-07" db="EMBL/GenBank/DDBJ databases">
        <title>Shewanella mangrovi sp. nov., an acetaldehyde- degrading bacterium isolated from mangrove sediment.</title>
        <authorList>
            <person name="Liu Y."/>
        </authorList>
    </citation>
    <scope>NUCLEOTIDE SEQUENCE [LARGE SCALE GENOMIC DNA]</scope>
    <source>
        <strain evidence="7">C32</strain>
    </source>
</reference>
<dbReference type="Gene3D" id="1.10.10.10">
    <property type="entry name" value="Winged helix-like DNA-binding domain superfamily/Winged helix DNA-binding domain"/>
    <property type="match status" value="1"/>
</dbReference>
<evidence type="ECO:0000256" key="1">
    <source>
        <dbReference type="ARBA" id="ARBA00009437"/>
    </source>
</evidence>
<gene>
    <name evidence="6" type="ORF">L9G74_02695</name>
</gene>
<feature type="domain" description="HTH lysR-type" evidence="5">
    <location>
        <begin position="1"/>
        <end position="58"/>
    </location>
</feature>
<proteinExistence type="inferred from homology"/>
<comment type="caution">
    <text evidence="6">The sequence shown here is derived from an EMBL/GenBank/DDBJ whole genome shotgun (WGS) entry which is preliminary data.</text>
</comment>
<keyword evidence="4" id="KW-0804">Transcription</keyword>
<keyword evidence="3" id="KW-0238">DNA-binding</keyword>
<name>A0ABT2FGA3_9GAMM</name>
<dbReference type="Pfam" id="PF00126">
    <property type="entry name" value="HTH_1"/>
    <property type="match status" value="1"/>
</dbReference>
<dbReference type="Proteomes" id="UP001201549">
    <property type="component" value="Unassembled WGS sequence"/>
</dbReference>
<dbReference type="SUPFAM" id="SSF53850">
    <property type="entry name" value="Periplasmic binding protein-like II"/>
    <property type="match status" value="1"/>
</dbReference>
<dbReference type="PANTHER" id="PTHR30537:SF10">
    <property type="entry name" value="TRANSCRIPTIONAL REGULATOR-RELATED"/>
    <property type="match status" value="1"/>
</dbReference>
<dbReference type="InterPro" id="IPR005119">
    <property type="entry name" value="LysR_subst-bd"/>
</dbReference>
<comment type="similarity">
    <text evidence="1">Belongs to the LysR transcriptional regulatory family.</text>
</comment>
<protein>
    <submittedName>
        <fullName evidence="6">LysR family transcriptional regulator</fullName>
    </submittedName>
</protein>
<dbReference type="Gene3D" id="3.40.190.290">
    <property type="match status" value="1"/>
</dbReference>
<sequence>MKWQGLDEFVHVAEAMSFTQAAKKMQVSTAQVSRQVTLLEERLNVKLLYRTTRKVSLTEEGNIYYQHCRNILNHLEEAELLITNRQSDPKGKIKLTAPVTYGEHKVLPLINDFVCLYPEIEISAYVTNQQVNLVEEGYDLAIRLGSLSDSSLIAKKLSSRSLYVCASPAYIAKHGKPNVIADLTAHNCLVGTVDNWHFNDHGVLKHYRVSGRLHYNSGFALADAALKSQGIVQLPDYYVQQHLDDGTLIELLEEYRLDDEGIWALYPYNRQLSPRIRLLVDYLAEHLNDN</sequence>
<dbReference type="InterPro" id="IPR036390">
    <property type="entry name" value="WH_DNA-bd_sf"/>
</dbReference>
<evidence type="ECO:0000256" key="2">
    <source>
        <dbReference type="ARBA" id="ARBA00023015"/>
    </source>
</evidence>
<dbReference type="RefSeq" id="WP_238894748.1">
    <property type="nucleotide sequence ID" value="NZ_JAKOGG010000002.1"/>
</dbReference>
<dbReference type="InterPro" id="IPR058163">
    <property type="entry name" value="LysR-type_TF_proteobact-type"/>
</dbReference>
<evidence type="ECO:0000313" key="7">
    <source>
        <dbReference type="Proteomes" id="UP001201549"/>
    </source>
</evidence>
<dbReference type="SUPFAM" id="SSF46785">
    <property type="entry name" value="Winged helix' DNA-binding domain"/>
    <property type="match status" value="1"/>
</dbReference>
<reference evidence="6 7" key="1">
    <citation type="submission" date="2022-02" db="EMBL/GenBank/DDBJ databases">
        <authorList>
            <person name="Zhuang L."/>
        </authorList>
    </citation>
    <scope>NUCLEOTIDE SEQUENCE [LARGE SCALE GENOMIC DNA]</scope>
    <source>
        <strain evidence="6 7">C32</strain>
    </source>
</reference>
<organism evidence="6 7">
    <name type="scientific">Shewanella electrica</name>
    <dbReference type="NCBI Taxonomy" id="515560"/>
    <lineage>
        <taxon>Bacteria</taxon>
        <taxon>Pseudomonadati</taxon>
        <taxon>Pseudomonadota</taxon>
        <taxon>Gammaproteobacteria</taxon>
        <taxon>Alteromonadales</taxon>
        <taxon>Shewanellaceae</taxon>
        <taxon>Shewanella</taxon>
    </lineage>
</organism>